<reference evidence="2 3" key="1">
    <citation type="journal article" date="2023" name="G3 (Bethesda)">
        <title>A chromosome-length genome assembly and annotation of blackberry (Rubus argutus, cv. 'Hillquist').</title>
        <authorList>
            <person name="Bruna T."/>
            <person name="Aryal R."/>
            <person name="Dudchenko O."/>
            <person name="Sargent D.J."/>
            <person name="Mead D."/>
            <person name="Buti M."/>
            <person name="Cavallini A."/>
            <person name="Hytonen T."/>
            <person name="Andres J."/>
            <person name="Pham M."/>
            <person name="Weisz D."/>
            <person name="Mascagni F."/>
            <person name="Usai G."/>
            <person name="Natali L."/>
            <person name="Bassil N."/>
            <person name="Fernandez G.E."/>
            <person name="Lomsadze A."/>
            <person name="Armour M."/>
            <person name="Olukolu B."/>
            <person name="Poorten T."/>
            <person name="Britton C."/>
            <person name="Davik J."/>
            <person name="Ashrafi H."/>
            <person name="Aiden E.L."/>
            <person name="Borodovsky M."/>
            <person name="Worthington M."/>
        </authorList>
    </citation>
    <scope>NUCLEOTIDE SEQUENCE [LARGE SCALE GENOMIC DNA]</scope>
    <source>
        <strain evidence="2">PI 553951</strain>
    </source>
</reference>
<comment type="caution">
    <text evidence="2">The sequence shown here is derived from an EMBL/GenBank/DDBJ whole genome shotgun (WGS) entry which is preliminary data.</text>
</comment>
<feature type="compositionally biased region" description="Polar residues" evidence="1">
    <location>
        <begin position="59"/>
        <end position="69"/>
    </location>
</feature>
<name>A0AAW1VK33_RUBAR</name>
<organism evidence="2 3">
    <name type="scientific">Rubus argutus</name>
    <name type="common">Southern blackberry</name>
    <dbReference type="NCBI Taxonomy" id="59490"/>
    <lineage>
        <taxon>Eukaryota</taxon>
        <taxon>Viridiplantae</taxon>
        <taxon>Streptophyta</taxon>
        <taxon>Embryophyta</taxon>
        <taxon>Tracheophyta</taxon>
        <taxon>Spermatophyta</taxon>
        <taxon>Magnoliopsida</taxon>
        <taxon>eudicotyledons</taxon>
        <taxon>Gunneridae</taxon>
        <taxon>Pentapetalae</taxon>
        <taxon>rosids</taxon>
        <taxon>fabids</taxon>
        <taxon>Rosales</taxon>
        <taxon>Rosaceae</taxon>
        <taxon>Rosoideae</taxon>
        <taxon>Rosoideae incertae sedis</taxon>
        <taxon>Rubus</taxon>
    </lineage>
</organism>
<sequence>MEDTNSKKRFRDYSDDSEYDSLEVKRLRDDLLDFLDDADPVLATPDLDSFMKSFEEEISATNSCSTSPRPATDTAAAPVPVVDLTSDSGESNPDLTHLLEASDDELGLPPSGGFGGEVVNDGETELVRVSSDSSGIGELWDFDDHGPSYDSFELDSGASTNFNDSGAGYVAFDGLFEHSDVYFHSSDYSDFSWRFETLPAE</sequence>
<dbReference type="PANTHER" id="PTHR34539">
    <property type="entry name" value="T6J4.11 PROTEIN"/>
    <property type="match status" value="1"/>
</dbReference>
<dbReference type="EMBL" id="JBEDUW010000208">
    <property type="protein sequence ID" value="KAK9903800.1"/>
    <property type="molecule type" value="Genomic_DNA"/>
</dbReference>
<evidence type="ECO:0000313" key="3">
    <source>
        <dbReference type="Proteomes" id="UP001457282"/>
    </source>
</evidence>
<feature type="region of interest" description="Disordered" evidence="1">
    <location>
        <begin position="59"/>
        <end position="96"/>
    </location>
</feature>
<dbReference type="PANTHER" id="PTHR34539:SF19">
    <property type="entry name" value="T6J4.11 PROTEIN"/>
    <property type="match status" value="1"/>
</dbReference>
<evidence type="ECO:0000256" key="1">
    <source>
        <dbReference type="SAM" id="MobiDB-lite"/>
    </source>
</evidence>
<evidence type="ECO:0000313" key="2">
    <source>
        <dbReference type="EMBL" id="KAK9903800.1"/>
    </source>
</evidence>
<proteinExistence type="predicted"/>
<dbReference type="AlphaFoldDB" id="A0AAW1VK33"/>
<keyword evidence="3" id="KW-1185">Reference proteome</keyword>
<accession>A0AAW1VK33</accession>
<feature type="compositionally biased region" description="Polar residues" evidence="1">
    <location>
        <begin position="85"/>
        <end position="94"/>
    </location>
</feature>
<gene>
    <name evidence="2" type="ORF">M0R45_000910</name>
</gene>
<feature type="compositionally biased region" description="Low complexity" evidence="1">
    <location>
        <begin position="70"/>
        <end position="83"/>
    </location>
</feature>
<protein>
    <submittedName>
        <fullName evidence="2">Uncharacterized protein</fullName>
    </submittedName>
</protein>
<dbReference type="Proteomes" id="UP001457282">
    <property type="component" value="Unassembled WGS sequence"/>
</dbReference>